<keyword evidence="4 7" id="KW-0238">DNA-binding</keyword>
<dbReference type="KEGG" id="tsy:THSYN_07685"/>
<dbReference type="CDD" id="cd00383">
    <property type="entry name" value="trans_reg_C"/>
    <property type="match status" value="1"/>
</dbReference>
<dbReference type="OrthoDB" id="9802426at2"/>
<keyword evidence="11" id="KW-1185">Reference proteome</keyword>
<dbReference type="SMART" id="SM00448">
    <property type="entry name" value="REC"/>
    <property type="match status" value="1"/>
</dbReference>
<evidence type="ECO:0000259" key="9">
    <source>
        <dbReference type="PROSITE" id="PS51755"/>
    </source>
</evidence>
<dbReference type="GO" id="GO:0000976">
    <property type="term" value="F:transcription cis-regulatory region binding"/>
    <property type="evidence" value="ECO:0007669"/>
    <property type="project" value="TreeGrafter"/>
</dbReference>
<dbReference type="Gene3D" id="1.10.10.10">
    <property type="entry name" value="Winged helix-like DNA-binding domain superfamily/Winged helix DNA-binding domain"/>
    <property type="match status" value="1"/>
</dbReference>
<dbReference type="PANTHER" id="PTHR48111">
    <property type="entry name" value="REGULATOR OF RPOS"/>
    <property type="match status" value="1"/>
</dbReference>
<dbReference type="PROSITE" id="PS51755">
    <property type="entry name" value="OMPR_PHOB"/>
    <property type="match status" value="1"/>
</dbReference>
<dbReference type="PANTHER" id="PTHR48111:SF1">
    <property type="entry name" value="TWO-COMPONENT RESPONSE REGULATOR ORR33"/>
    <property type="match status" value="1"/>
</dbReference>
<evidence type="ECO:0000256" key="7">
    <source>
        <dbReference type="PROSITE-ProRule" id="PRU01091"/>
    </source>
</evidence>
<evidence type="ECO:0000256" key="5">
    <source>
        <dbReference type="ARBA" id="ARBA00023163"/>
    </source>
</evidence>
<keyword evidence="2" id="KW-0902">Two-component regulatory system</keyword>
<feature type="domain" description="Response regulatory" evidence="8">
    <location>
        <begin position="6"/>
        <end position="119"/>
    </location>
</feature>
<gene>
    <name evidence="10" type="ORF">THSYN_07685</name>
</gene>
<evidence type="ECO:0000256" key="1">
    <source>
        <dbReference type="ARBA" id="ARBA00022553"/>
    </source>
</evidence>
<dbReference type="SMART" id="SM00862">
    <property type="entry name" value="Trans_reg_C"/>
    <property type="match status" value="1"/>
</dbReference>
<dbReference type="GO" id="GO:0032993">
    <property type="term" value="C:protein-DNA complex"/>
    <property type="evidence" value="ECO:0007669"/>
    <property type="project" value="TreeGrafter"/>
</dbReference>
<dbReference type="InterPro" id="IPR011006">
    <property type="entry name" value="CheY-like_superfamily"/>
</dbReference>
<evidence type="ECO:0000259" key="8">
    <source>
        <dbReference type="PROSITE" id="PS50110"/>
    </source>
</evidence>
<reference evidence="10 11" key="1">
    <citation type="submission" date="2017-03" db="EMBL/GenBank/DDBJ databases">
        <title>Complete genome sequence of Candidatus 'Thiodictyon syntrophicum' sp. nov. strain Cad16T, a photolithoautotroph purple sulfur bacterium isolated from an alpine meromictic lake.</title>
        <authorList>
            <person name="Luedin S.M."/>
            <person name="Pothier J.F."/>
            <person name="Danza F."/>
            <person name="Storelli N."/>
            <person name="Wittwer M."/>
            <person name="Tonolla M."/>
        </authorList>
    </citation>
    <scope>NUCLEOTIDE SEQUENCE [LARGE SCALE GENOMIC DNA]</scope>
    <source>
        <strain evidence="10 11">Cad16T</strain>
    </source>
</reference>
<dbReference type="Gene3D" id="3.40.50.2300">
    <property type="match status" value="1"/>
</dbReference>
<dbReference type="Gene3D" id="6.10.250.690">
    <property type="match status" value="1"/>
</dbReference>
<dbReference type="SUPFAM" id="SSF52172">
    <property type="entry name" value="CheY-like"/>
    <property type="match status" value="1"/>
</dbReference>
<dbReference type="RefSeq" id="WP_100918628.1">
    <property type="nucleotide sequence ID" value="NZ_CP020370.1"/>
</dbReference>
<dbReference type="InterPro" id="IPR036388">
    <property type="entry name" value="WH-like_DNA-bd_sf"/>
</dbReference>
<dbReference type="GO" id="GO:0005829">
    <property type="term" value="C:cytosol"/>
    <property type="evidence" value="ECO:0007669"/>
    <property type="project" value="TreeGrafter"/>
</dbReference>
<dbReference type="GO" id="GO:0006355">
    <property type="term" value="P:regulation of DNA-templated transcription"/>
    <property type="evidence" value="ECO:0007669"/>
    <property type="project" value="InterPro"/>
</dbReference>
<evidence type="ECO:0008006" key="12">
    <source>
        <dbReference type="Google" id="ProtNLM"/>
    </source>
</evidence>
<evidence type="ECO:0000313" key="11">
    <source>
        <dbReference type="Proteomes" id="UP000232638"/>
    </source>
</evidence>
<dbReference type="AlphaFoldDB" id="A0A2K8U5I7"/>
<dbReference type="PROSITE" id="PS50110">
    <property type="entry name" value="RESPONSE_REGULATORY"/>
    <property type="match status" value="1"/>
</dbReference>
<dbReference type="Pfam" id="PF00486">
    <property type="entry name" value="Trans_reg_C"/>
    <property type="match status" value="1"/>
</dbReference>
<dbReference type="InterPro" id="IPR039420">
    <property type="entry name" value="WalR-like"/>
</dbReference>
<evidence type="ECO:0000256" key="6">
    <source>
        <dbReference type="PROSITE-ProRule" id="PRU00169"/>
    </source>
</evidence>
<feature type="DNA-binding region" description="OmpR/PhoB-type" evidence="7">
    <location>
        <begin position="129"/>
        <end position="227"/>
    </location>
</feature>
<dbReference type="Proteomes" id="UP000232638">
    <property type="component" value="Chromosome"/>
</dbReference>
<evidence type="ECO:0000256" key="3">
    <source>
        <dbReference type="ARBA" id="ARBA00023015"/>
    </source>
</evidence>
<evidence type="ECO:0000313" key="10">
    <source>
        <dbReference type="EMBL" id="AUB80843.1"/>
    </source>
</evidence>
<feature type="domain" description="OmpR/PhoB-type" evidence="9">
    <location>
        <begin position="129"/>
        <end position="227"/>
    </location>
</feature>
<dbReference type="GO" id="GO:0000156">
    <property type="term" value="F:phosphorelay response regulator activity"/>
    <property type="evidence" value="ECO:0007669"/>
    <property type="project" value="TreeGrafter"/>
</dbReference>
<dbReference type="EMBL" id="CP020370">
    <property type="protein sequence ID" value="AUB80843.1"/>
    <property type="molecule type" value="Genomic_DNA"/>
</dbReference>
<organism evidence="10 11">
    <name type="scientific">Candidatus Thiodictyon syntrophicum</name>
    <dbReference type="NCBI Taxonomy" id="1166950"/>
    <lineage>
        <taxon>Bacteria</taxon>
        <taxon>Pseudomonadati</taxon>
        <taxon>Pseudomonadota</taxon>
        <taxon>Gammaproteobacteria</taxon>
        <taxon>Chromatiales</taxon>
        <taxon>Chromatiaceae</taxon>
        <taxon>Thiodictyon</taxon>
    </lineage>
</organism>
<keyword evidence="3" id="KW-0805">Transcription regulation</keyword>
<evidence type="ECO:0000256" key="4">
    <source>
        <dbReference type="ARBA" id="ARBA00023125"/>
    </source>
</evidence>
<dbReference type="InterPro" id="IPR001789">
    <property type="entry name" value="Sig_transdc_resp-reg_receiver"/>
</dbReference>
<dbReference type="InterPro" id="IPR016032">
    <property type="entry name" value="Sig_transdc_resp-reg_C-effctor"/>
</dbReference>
<proteinExistence type="predicted"/>
<name>A0A2K8U5I7_9GAMM</name>
<dbReference type="InterPro" id="IPR001867">
    <property type="entry name" value="OmpR/PhoB-type_DNA-bd"/>
</dbReference>
<feature type="modified residue" description="4-aspartylphosphate" evidence="6">
    <location>
        <position position="55"/>
    </location>
</feature>
<keyword evidence="1 6" id="KW-0597">Phosphoprotein</keyword>
<dbReference type="Pfam" id="PF00072">
    <property type="entry name" value="Response_reg"/>
    <property type="match status" value="1"/>
</dbReference>
<protein>
    <recommendedName>
        <fullName evidence="12">DNA-binding response regulator</fullName>
    </recommendedName>
</protein>
<keyword evidence="5" id="KW-0804">Transcription</keyword>
<sequence>MTDNPRIIIVEDDVPLARSLQRLLVDDGCDVSLAFDGTELKRLLRHGEVDLVLLDLNLGAEDGMDIARELGGTSATGLIIVTGRGRKSDCVTGLEAGADDYVTKPFDHDELRARIRAVLRRRRRGRDGVPILVVGPYRLNTADRCLSLEGSGARVEFTGRESFLLACLMSHPAESVHRADLTRGDSWNPDDRATDVHVSHIRRKLQDAGMSGLCIQPVRGIGYRLTLAPPAESPAESPPPAGP</sequence>
<dbReference type="SUPFAM" id="SSF46894">
    <property type="entry name" value="C-terminal effector domain of the bipartite response regulators"/>
    <property type="match status" value="1"/>
</dbReference>
<accession>A0A2K8U5I7</accession>
<evidence type="ECO:0000256" key="2">
    <source>
        <dbReference type="ARBA" id="ARBA00023012"/>
    </source>
</evidence>